<evidence type="ECO:0000259" key="2">
    <source>
        <dbReference type="PROSITE" id="PS50110"/>
    </source>
</evidence>
<accession>A0A7W6CX08</accession>
<dbReference type="Pfam" id="PF00072">
    <property type="entry name" value="Response_reg"/>
    <property type="match status" value="1"/>
</dbReference>
<dbReference type="Gene3D" id="3.40.50.2300">
    <property type="match status" value="1"/>
</dbReference>
<evidence type="ECO:0000313" key="4">
    <source>
        <dbReference type="Proteomes" id="UP000582090"/>
    </source>
</evidence>
<dbReference type="CDD" id="cd17557">
    <property type="entry name" value="REC_Rcp-like"/>
    <property type="match status" value="1"/>
</dbReference>
<dbReference type="SMART" id="SM00448">
    <property type="entry name" value="REC"/>
    <property type="match status" value="1"/>
</dbReference>
<evidence type="ECO:0000256" key="1">
    <source>
        <dbReference type="PROSITE-ProRule" id="PRU00169"/>
    </source>
</evidence>
<proteinExistence type="predicted"/>
<keyword evidence="1" id="KW-0597">Phosphoprotein</keyword>
<protein>
    <submittedName>
        <fullName evidence="3">CheY-like chemotaxis protein</fullName>
    </submittedName>
</protein>
<comment type="caution">
    <text evidence="3">The sequence shown here is derived from an EMBL/GenBank/DDBJ whole genome shotgun (WGS) entry which is preliminary data.</text>
</comment>
<dbReference type="InterPro" id="IPR011006">
    <property type="entry name" value="CheY-like_superfamily"/>
</dbReference>
<gene>
    <name evidence="3" type="ORF">GGQ67_003730</name>
</gene>
<keyword evidence="4" id="KW-1185">Reference proteome</keyword>
<organism evidence="3 4">
    <name type="scientific">Rhizobium metallidurans</name>
    <dbReference type="NCBI Taxonomy" id="1265931"/>
    <lineage>
        <taxon>Bacteria</taxon>
        <taxon>Pseudomonadati</taxon>
        <taxon>Pseudomonadota</taxon>
        <taxon>Alphaproteobacteria</taxon>
        <taxon>Hyphomicrobiales</taxon>
        <taxon>Rhizobiaceae</taxon>
        <taxon>Rhizobium/Agrobacterium group</taxon>
        <taxon>Rhizobium</taxon>
    </lineage>
</organism>
<feature type="domain" description="Response regulatory" evidence="2">
    <location>
        <begin position="8"/>
        <end position="128"/>
    </location>
</feature>
<dbReference type="EMBL" id="JACIDW010000013">
    <property type="protein sequence ID" value="MBB3966049.1"/>
    <property type="molecule type" value="Genomic_DNA"/>
</dbReference>
<dbReference type="RefSeq" id="WP_018898394.1">
    <property type="nucleotide sequence ID" value="NZ_JACIDW010000013.1"/>
</dbReference>
<dbReference type="InterPro" id="IPR001789">
    <property type="entry name" value="Sig_transdc_resp-reg_receiver"/>
</dbReference>
<dbReference type="PANTHER" id="PTHR44520:SF2">
    <property type="entry name" value="RESPONSE REGULATOR RCP1"/>
    <property type="match status" value="1"/>
</dbReference>
<dbReference type="SUPFAM" id="SSF52172">
    <property type="entry name" value="CheY-like"/>
    <property type="match status" value="1"/>
</dbReference>
<dbReference type="GO" id="GO:0000160">
    <property type="term" value="P:phosphorelay signal transduction system"/>
    <property type="evidence" value="ECO:0007669"/>
    <property type="project" value="InterPro"/>
</dbReference>
<reference evidence="3 4" key="1">
    <citation type="submission" date="2020-08" db="EMBL/GenBank/DDBJ databases">
        <title>Genomic Encyclopedia of Type Strains, Phase IV (KMG-IV): sequencing the most valuable type-strain genomes for metagenomic binning, comparative biology and taxonomic classification.</title>
        <authorList>
            <person name="Goeker M."/>
        </authorList>
    </citation>
    <scope>NUCLEOTIDE SEQUENCE [LARGE SCALE GENOMIC DNA]</scope>
    <source>
        <strain evidence="3 4">DSM 26575</strain>
    </source>
</reference>
<sequence>MQHRESQPILIVEDSEDDYEATIRAFKRAKLKNPVQWAPSGQQALDLLATMETRPGLILLDLNMPGLDGRKTLEAIKSNPAWRKIPVVILTTSDDERDIEGCYALGANTYVQKPVDLDGLFAAIQRLKEYWFEIAILPLEG</sequence>
<feature type="modified residue" description="4-aspartylphosphate" evidence="1">
    <location>
        <position position="61"/>
    </location>
</feature>
<dbReference type="PROSITE" id="PS50110">
    <property type="entry name" value="RESPONSE_REGULATORY"/>
    <property type="match status" value="1"/>
</dbReference>
<dbReference type="Proteomes" id="UP000582090">
    <property type="component" value="Unassembled WGS sequence"/>
</dbReference>
<name>A0A7W6CX08_9HYPH</name>
<dbReference type="AlphaFoldDB" id="A0A7W6CX08"/>
<dbReference type="PANTHER" id="PTHR44520">
    <property type="entry name" value="RESPONSE REGULATOR RCP1-RELATED"/>
    <property type="match status" value="1"/>
</dbReference>
<evidence type="ECO:0000313" key="3">
    <source>
        <dbReference type="EMBL" id="MBB3966049.1"/>
    </source>
</evidence>
<dbReference type="InterPro" id="IPR052893">
    <property type="entry name" value="TCS_response_regulator"/>
</dbReference>